<dbReference type="InterPro" id="IPR001810">
    <property type="entry name" value="F-box_dom"/>
</dbReference>
<dbReference type="SUPFAM" id="SSF81383">
    <property type="entry name" value="F-box domain"/>
    <property type="match status" value="1"/>
</dbReference>
<feature type="domain" description="F-box" evidence="1">
    <location>
        <begin position="1"/>
        <end position="47"/>
    </location>
</feature>
<accession>A0A3T1CWR1</accession>
<keyword evidence="3" id="KW-1185">Reference proteome</keyword>
<dbReference type="InterPro" id="IPR036047">
    <property type="entry name" value="F-box-like_dom_sf"/>
</dbReference>
<organism evidence="2 3">
    <name type="scientific">Acanthamoeba castellanii medusavirus J1</name>
    <dbReference type="NCBI Taxonomy" id="3114988"/>
    <lineage>
        <taxon>Viruses</taxon>
        <taxon>Varidnaviria</taxon>
        <taxon>Bamfordvirae</taxon>
        <taxon>Nucleocytoviricota</taxon>
        <taxon>Megaviricetes</taxon>
        <taxon>Mamonoviridae</taxon>
        <taxon>Medusavirus</taxon>
        <taxon>Medusavirus medusae</taxon>
    </lineage>
</organism>
<reference evidence="3" key="1">
    <citation type="journal article" date="2019" name="J. Virol.">
        <title>Medusavirus, a novel large DNA virus discovered from hot spring water.</title>
        <authorList>
            <person name="Yoshikawa G."/>
            <person name="Blanc-Mathieu R."/>
            <person name="Song C."/>
            <person name="Kayama Y."/>
            <person name="Mochizuki T."/>
            <person name="Murata K."/>
            <person name="Ogata H."/>
            <person name="Takemura M."/>
        </authorList>
    </citation>
    <scope>NUCLEOTIDE SEQUENCE [LARGE SCALE GENOMIC DNA]</scope>
</reference>
<dbReference type="KEGG" id="vg:80540601"/>
<dbReference type="Pfam" id="PF12937">
    <property type="entry name" value="F-box-like"/>
    <property type="match status" value="1"/>
</dbReference>
<dbReference type="PROSITE" id="PS50181">
    <property type="entry name" value="FBOX"/>
    <property type="match status" value="1"/>
</dbReference>
<evidence type="ECO:0000259" key="1">
    <source>
        <dbReference type="PROSITE" id="PS50181"/>
    </source>
</evidence>
<evidence type="ECO:0000313" key="3">
    <source>
        <dbReference type="Proteomes" id="UP001161669"/>
    </source>
</evidence>
<proteinExistence type="predicted"/>
<dbReference type="Proteomes" id="UP001161669">
    <property type="component" value="Segment"/>
</dbReference>
<dbReference type="EMBL" id="AP018495">
    <property type="protein sequence ID" value="BBI30249.1"/>
    <property type="molecule type" value="Genomic_DNA"/>
</dbReference>
<sequence length="328" mass="38388">MSLNEVPTEIYLHILSFVGERDLGVACARVSCLWRDLTSDDSLWRRILDRRHPNWQTTFKALDVDPVGMTALERVRFLQTHHDPVEKRECCQHDQNTGARCQCCVCVRHHAGQQWDAREHDVFGEPYCAGDIDDDSRFNPERYDHQVIMFEAYDSRTVTIEELRSRYEAAHVELRWTSMPDFDRVFRVVCEGGALRTFGKNRVAWTKQAHRTLRPPLLLFWFRSFTYSDADLTTATDDSLRGDIFDGREASVLARCEYTVDVDTLYQLARRDCRHLEDRREFDRVLENLARTGWIRLRTTGKTTEVKHSRAAGELLTRDSIFRQKTPI</sequence>
<protein>
    <submittedName>
        <fullName evidence="2">F-box domain-containing protein</fullName>
    </submittedName>
</protein>
<dbReference type="Gene3D" id="1.20.1280.50">
    <property type="match status" value="1"/>
</dbReference>
<name>A0A3T1CWR1_9VIRU</name>
<evidence type="ECO:0000313" key="2">
    <source>
        <dbReference type="EMBL" id="BBI30249.1"/>
    </source>
</evidence>